<gene>
    <name evidence="13" type="ORF">An05g01700</name>
</gene>
<evidence type="ECO:0000313" key="13">
    <source>
        <dbReference type="RefSeq" id="XP_059606079.1"/>
    </source>
</evidence>
<feature type="domain" description="ABC transmembrane type-1" evidence="12">
    <location>
        <begin position="271"/>
        <end position="548"/>
    </location>
</feature>
<feature type="transmembrane region" description="Helical" evidence="10">
    <location>
        <begin position="94"/>
        <end position="114"/>
    </location>
</feature>
<keyword evidence="4" id="KW-0547">Nucleotide-binding</keyword>
<evidence type="ECO:0000256" key="5">
    <source>
        <dbReference type="ARBA" id="ARBA00022840"/>
    </source>
</evidence>
<sequence length="1495" mass="163747">MAGSCSSAADDSFGPVVACPATFDFTLLFEQSILSIGPSAIFLLLVPWRIWSLYPENVKTVANNAHWRKLVICLVALQIASVVEWARHDLVRTAIPAVALSLVDALSIAILSTIEHDRSVRPSSLLSIYLLLSTLFDAVQVRTLFIRHYPSTLGALSAATVALKLLLLALETRNKRSYLKEPLRAIPPESTSGVIARTVFWWLNRLFVSGFRKLLTLEDLFPTDKDLSSGGLRQKIGKAWKKYQSSQTRSLIFATFISLRWAVLRTIFPRLCLIGFSYAQTFFIQRAMEHLHMPDTQLTRNEGYGLIGAAALIYGGIAISTVHYKHQLFRMITMFRGATVALIYDHTMILPDGTRDETAAVTLMSTDIDMIARSLEQASELWARVVEIAIGIWLLERQLAAVCVAPILVILVCTSVQMYMATFMPARQKVWVGAIQRRVSIISTALKSMKSVKMLGLSEVLANSLQKQRERELDLSRDFRWLIVWLNVVASLPQMCASLVTFAAFVIRAKIDHSETLSTVQAFTSLAIISLITSPALQLLASIPAITAALGAFDRIHKFLTSPTDCSPTEEDPGTESDTSTGNGSAIELNVLAPKAPDHVALTMTDAYIRPATGSAFSLEGIHLAIKTGTVTMITGPVGSGKSTLLKAAVGEIPCEQGTVTRTRPDAAYCSQVPWLQNTSIRNNICGYSEIDYTWYNEVLRTCALQEDISRMPGGDQSVVGSGALKLSGGQKQRLALARAIYSRKVLLVLDDALSAVDNKTARYVAEALFGDNGVCRRIGMAVMMATHLDQHLRFADNIVILNANGQIEKQGPMRSLGFASHVYPDTTDANPETPTALTNSGEDSSTKKVETLTVDDIADISRRMGDTAVYTYYLKAIGWRHTLVACTIIIVHTFSSVFPRKYNSERPFDSANESVEIWLELFTDDHGNKAAQFIGVYVLLAVAASGSQGLMIWQIMIKIVITSGLGLHRILVRTVINAPMYFFAEVDSGVILNRFSQDMTLVDAVLPTMAFGTVLSIAQCFAQVALISLGSSYMALTIIPCLLVLYCAQKVYLRTSRQLRFLDLEAKSPLYTMFVETLDGISTIRGLGWQRSFVAECLRRLDASQKPYYLLYCIQRWLNVVLDLLVACLAVILIALATSLRGSTDPGKLGVSLTAIMAFSQTLQEVVTSWTGLETSLGAIARTRSFEMKTPAEHQPQKPVIPSSTWPVDGKIEITSLSASYDGVTRALDDVNLTIHSGEKVVVCGRTGSGKSTLVSALLRLLETQSGTITIDWMDIFTIPLDVLRTHIIAIPQDTFLLPGSIRFNLDPTSRSTDTILISALEKSNLLSLTTSRGGLDAELTSTTLSQGEQRLFALAVALVRKWNRDYDGCNCGGILILDEATSGTDAVTDALMQKVIDDVFGRYTVLHVSHRPDMVKGADRVIEMEDGRVPPDSQGVYILRRKKARHSDTADTRSVQSPVFAQRGPTSEAHEGEESRKMAVATVGGGKVAAAGW</sequence>
<dbReference type="Pfam" id="PF00005">
    <property type="entry name" value="ABC_tran"/>
    <property type="match status" value="2"/>
</dbReference>
<evidence type="ECO:0000256" key="7">
    <source>
        <dbReference type="ARBA" id="ARBA00023136"/>
    </source>
</evidence>
<feature type="region of interest" description="Disordered" evidence="9">
    <location>
        <begin position="564"/>
        <end position="584"/>
    </location>
</feature>
<dbReference type="InterPro" id="IPR044726">
    <property type="entry name" value="ABCC_6TM_D2"/>
</dbReference>
<dbReference type="CDD" id="cd18579">
    <property type="entry name" value="ABC_6TM_ABCC_D1"/>
    <property type="match status" value="1"/>
</dbReference>
<dbReference type="InterPro" id="IPR036640">
    <property type="entry name" value="ABC1_TM_sf"/>
</dbReference>
<evidence type="ECO:0008006" key="14">
    <source>
        <dbReference type="Google" id="ProtNLM"/>
    </source>
</evidence>
<dbReference type="InterPro" id="IPR011527">
    <property type="entry name" value="ABC1_TM_dom"/>
</dbReference>
<feature type="transmembrane region" description="Helical" evidence="10">
    <location>
        <begin position="304"/>
        <end position="324"/>
    </location>
</feature>
<dbReference type="GO" id="GO:0016020">
    <property type="term" value="C:membrane"/>
    <property type="evidence" value="ECO:0007669"/>
    <property type="project" value="UniProtKB-SubCell"/>
</dbReference>
<feature type="transmembrane region" description="Helical" evidence="10">
    <location>
        <begin position="126"/>
        <end position="146"/>
    </location>
</feature>
<keyword evidence="3 10" id="KW-0812">Transmembrane</keyword>
<evidence type="ECO:0000256" key="10">
    <source>
        <dbReference type="SAM" id="Phobius"/>
    </source>
</evidence>
<feature type="transmembrane region" description="Helical" evidence="10">
    <location>
        <begin position="267"/>
        <end position="284"/>
    </location>
</feature>
<feature type="transmembrane region" description="Helical" evidence="10">
    <location>
        <begin position="1005"/>
        <end position="1028"/>
    </location>
</feature>
<proteinExistence type="predicted"/>
<protein>
    <recommendedName>
        <fullName evidence="14">P-loop containing nucleoside triphosphate hydrolase protein</fullName>
    </recommendedName>
</protein>
<keyword evidence="8" id="KW-0325">Glycoprotein</keyword>
<dbReference type="SMART" id="SM00382">
    <property type="entry name" value="AAA"/>
    <property type="match status" value="2"/>
</dbReference>
<evidence type="ECO:0000256" key="9">
    <source>
        <dbReference type="SAM" id="MobiDB-lite"/>
    </source>
</evidence>
<feature type="domain" description="ABC transporter" evidence="11">
    <location>
        <begin position="602"/>
        <end position="830"/>
    </location>
</feature>
<dbReference type="PANTHER" id="PTHR24223">
    <property type="entry name" value="ATP-BINDING CASSETTE SUB-FAMILY C"/>
    <property type="match status" value="1"/>
</dbReference>
<dbReference type="InterPro" id="IPR003593">
    <property type="entry name" value="AAA+_ATPase"/>
</dbReference>
<evidence type="ECO:0000256" key="8">
    <source>
        <dbReference type="ARBA" id="ARBA00023180"/>
    </source>
</evidence>
<dbReference type="PROSITE" id="PS00211">
    <property type="entry name" value="ABC_TRANSPORTER_1"/>
    <property type="match status" value="2"/>
</dbReference>
<dbReference type="InterPro" id="IPR017871">
    <property type="entry name" value="ABC_transporter-like_CS"/>
</dbReference>
<feature type="transmembrane region" description="Helical" evidence="10">
    <location>
        <begin position="1034"/>
        <end position="1054"/>
    </location>
</feature>
<name>A0AAJ8E420_ASPNG</name>
<evidence type="ECO:0000256" key="4">
    <source>
        <dbReference type="ARBA" id="ARBA00022741"/>
    </source>
</evidence>
<dbReference type="GO" id="GO:0005524">
    <property type="term" value="F:ATP binding"/>
    <property type="evidence" value="ECO:0007669"/>
    <property type="project" value="UniProtKB-KW"/>
</dbReference>
<dbReference type="CDD" id="cd18580">
    <property type="entry name" value="ABC_6TM_ABCC_D2"/>
    <property type="match status" value="1"/>
</dbReference>
<dbReference type="RefSeq" id="XP_059606079.1">
    <property type="nucleotide sequence ID" value="XM_059747931.1"/>
</dbReference>
<dbReference type="Gene3D" id="3.40.50.300">
    <property type="entry name" value="P-loop containing nucleotide triphosphate hydrolases"/>
    <property type="match status" value="2"/>
</dbReference>
<keyword evidence="6 10" id="KW-1133">Transmembrane helix</keyword>
<evidence type="ECO:0000256" key="3">
    <source>
        <dbReference type="ARBA" id="ARBA00022692"/>
    </source>
</evidence>
<feature type="transmembrane region" description="Helical" evidence="10">
    <location>
        <begin position="1118"/>
        <end position="1138"/>
    </location>
</feature>
<comment type="subcellular location">
    <subcellularLocation>
        <location evidence="1">Membrane</location>
        <topology evidence="1">Multi-pass membrane protein</topology>
    </subcellularLocation>
</comment>
<dbReference type="KEGG" id="ang:An05g01700"/>
<feature type="transmembrane region" description="Helical" evidence="10">
    <location>
        <begin position="399"/>
        <end position="420"/>
    </location>
</feature>
<feature type="transmembrane region" description="Helical" evidence="10">
    <location>
        <begin position="70"/>
        <end position="88"/>
    </location>
</feature>
<dbReference type="Gene3D" id="1.20.1560.10">
    <property type="entry name" value="ABC transporter type 1, transmembrane domain"/>
    <property type="match status" value="2"/>
</dbReference>
<dbReference type="Pfam" id="PF00664">
    <property type="entry name" value="ABC_membrane"/>
    <property type="match status" value="2"/>
</dbReference>
<evidence type="ECO:0000256" key="2">
    <source>
        <dbReference type="ARBA" id="ARBA00022448"/>
    </source>
</evidence>
<dbReference type="Pfam" id="PF24357">
    <property type="entry name" value="TMD0_ABC"/>
    <property type="match status" value="1"/>
</dbReference>
<reference evidence="13" key="2">
    <citation type="submission" date="2025-08" db="UniProtKB">
        <authorList>
            <consortium name="RefSeq"/>
        </authorList>
    </citation>
    <scope>IDENTIFICATION</scope>
</reference>
<organism evidence="13">
    <name type="scientific">Aspergillus niger</name>
    <dbReference type="NCBI Taxonomy" id="5061"/>
    <lineage>
        <taxon>Eukaryota</taxon>
        <taxon>Fungi</taxon>
        <taxon>Dikarya</taxon>
        <taxon>Ascomycota</taxon>
        <taxon>Pezizomycotina</taxon>
        <taxon>Eurotiomycetes</taxon>
        <taxon>Eurotiomycetidae</taxon>
        <taxon>Eurotiales</taxon>
        <taxon>Aspergillaceae</taxon>
        <taxon>Aspergillus</taxon>
        <taxon>Aspergillus subgen. Circumdati</taxon>
    </lineage>
</organism>
<dbReference type="InterPro" id="IPR044746">
    <property type="entry name" value="ABCC_6TM_D1"/>
</dbReference>
<accession>A0AAJ8E420</accession>
<feature type="transmembrane region" description="Helical" evidence="10">
    <location>
        <begin position="519"/>
        <end position="541"/>
    </location>
</feature>
<feature type="transmembrane region" description="Helical" evidence="10">
    <location>
        <begin position="935"/>
        <end position="954"/>
    </location>
</feature>
<dbReference type="PANTHER" id="PTHR24223:SF399">
    <property type="entry name" value="ABC TRANSPORTER ATNG"/>
    <property type="match status" value="1"/>
</dbReference>
<keyword evidence="5" id="KW-0067">ATP-binding</keyword>
<evidence type="ECO:0000259" key="11">
    <source>
        <dbReference type="PROSITE" id="PS50893"/>
    </source>
</evidence>
<feature type="region of interest" description="Disordered" evidence="9">
    <location>
        <begin position="1445"/>
        <end position="1478"/>
    </location>
</feature>
<feature type="domain" description="ABC transmembrane type-1" evidence="12">
    <location>
        <begin position="922"/>
        <end position="1176"/>
    </location>
</feature>
<evidence type="ECO:0000259" key="12">
    <source>
        <dbReference type="PROSITE" id="PS50929"/>
    </source>
</evidence>
<dbReference type="InterPro" id="IPR003439">
    <property type="entry name" value="ABC_transporter-like_ATP-bd"/>
</dbReference>
<reference evidence="13" key="1">
    <citation type="submission" date="2025-02" db="EMBL/GenBank/DDBJ databases">
        <authorList>
            <consortium name="NCBI Genome Project"/>
        </authorList>
    </citation>
    <scope>NUCLEOTIDE SEQUENCE</scope>
</reference>
<dbReference type="FunFam" id="1.20.1560.10:FF:000066">
    <property type="entry name" value="ABC multidrug transporter (Eurofung)"/>
    <property type="match status" value="1"/>
</dbReference>
<dbReference type="SUPFAM" id="SSF52540">
    <property type="entry name" value="P-loop containing nucleoside triphosphate hydrolases"/>
    <property type="match status" value="2"/>
</dbReference>
<keyword evidence="2" id="KW-0813">Transport</keyword>
<feature type="transmembrane region" description="Helical" evidence="10">
    <location>
        <begin position="32"/>
        <end position="50"/>
    </location>
</feature>
<dbReference type="PROSITE" id="PS50893">
    <property type="entry name" value="ABC_TRANSPORTER_2"/>
    <property type="match status" value="2"/>
</dbReference>
<feature type="domain" description="ABC transporter" evidence="11">
    <location>
        <begin position="1213"/>
        <end position="1453"/>
    </location>
</feature>
<evidence type="ECO:0000256" key="1">
    <source>
        <dbReference type="ARBA" id="ARBA00004141"/>
    </source>
</evidence>
<evidence type="ECO:0000256" key="6">
    <source>
        <dbReference type="ARBA" id="ARBA00022989"/>
    </source>
</evidence>
<dbReference type="VEuPathDB" id="FungiDB:An05g01700"/>
<dbReference type="InterPro" id="IPR050173">
    <property type="entry name" value="ABC_transporter_C-like"/>
</dbReference>
<dbReference type="GeneID" id="4980909"/>
<dbReference type="FunFam" id="1.20.1560.10:FF:000055">
    <property type="entry name" value="ABC multidrug transporter (Eurofung)"/>
    <property type="match status" value="1"/>
</dbReference>
<feature type="transmembrane region" description="Helical" evidence="10">
    <location>
        <begin position="482"/>
        <end position="507"/>
    </location>
</feature>
<feature type="transmembrane region" description="Helical" evidence="10">
    <location>
        <begin position="152"/>
        <end position="170"/>
    </location>
</feature>
<dbReference type="SUPFAM" id="SSF90123">
    <property type="entry name" value="ABC transporter transmembrane region"/>
    <property type="match status" value="2"/>
</dbReference>
<dbReference type="InterPro" id="IPR027417">
    <property type="entry name" value="P-loop_NTPase"/>
</dbReference>
<keyword evidence="7 10" id="KW-0472">Membrane</keyword>
<dbReference type="InterPro" id="IPR056227">
    <property type="entry name" value="TMD0_ABC"/>
</dbReference>
<dbReference type="PROSITE" id="PS50929">
    <property type="entry name" value="ABC_TM1F"/>
    <property type="match status" value="2"/>
</dbReference>